<dbReference type="EMBL" id="KZ613478">
    <property type="protein sequence ID" value="PMD22375.1"/>
    <property type="molecule type" value="Genomic_DNA"/>
</dbReference>
<sequence length="158" mass="17911">MASTQWFELHPTRRQPQESGIASGGTYLEYDMVKKRWQLGDSARVRLSMSAGKRKMHRMRQRRKFESVIATCRRDVISTHDRRALTAAHQLSSIEQHAHNSMALGLQRNLPPAFLEPERRIFGASLDDDKGQEAAEDLADDISRPQYPKLGAPSTPCP</sequence>
<keyword evidence="3" id="KW-1185">Reference proteome</keyword>
<evidence type="ECO:0000313" key="2">
    <source>
        <dbReference type="EMBL" id="PMD22375.1"/>
    </source>
</evidence>
<reference evidence="2 3" key="1">
    <citation type="submission" date="2016-05" db="EMBL/GenBank/DDBJ databases">
        <title>A degradative enzymes factory behind the ericoid mycorrhizal symbiosis.</title>
        <authorList>
            <consortium name="DOE Joint Genome Institute"/>
            <person name="Martino E."/>
            <person name="Morin E."/>
            <person name="Grelet G."/>
            <person name="Kuo A."/>
            <person name="Kohler A."/>
            <person name="Daghino S."/>
            <person name="Barry K."/>
            <person name="Choi C."/>
            <person name="Cichocki N."/>
            <person name="Clum A."/>
            <person name="Copeland A."/>
            <person name="Hainaut M."/>
            <person name="Haridas S."/>
            <person name="Labutti K."/>
            <person name="Lindquist E."/>
            <person name="Lipzen A."/>
            <person name="Khouja H.-R."/>
            <person name="Murat C."/>
            <person name="Ohm R."/>
            <person name="Olson A."/>
            <person name="Spatafora J."/>
            <person name="Veneault-Fourrey C."/>
            <person name="Henrissat B."/>
            <person name="Grigoriev I."/>
            <person name="Martin F."/>
            <person name="Perotto S."/>
        </authorList>
    </citation>
    <scope>NUCLEOTIDE SEQUENCE [LARGE SCALE GENOMIC DNA]</scope>
    <source>
        <strain evidence="2 3">UAMH 7357</strain>
    </source>
</reference>
<accession>A0A2J6Q811</accession>
<dbReference type="Proteomes" id="UP000235672">
    <property type="component" value="Unassembled WGS sequence"/>
</dbReference>
<name>A0A2J6Q811_9HELO</name>
<protein>
    <submittedName>
        <fullName evidence="2">Uncharacterized protein</fullName>
    </submittedName>
</protein>
<feature type="region of interest" description="Disordered" evidence="1">
    <location>
        <begin position="125"/>
        <end position="158"/>
    </location>
</feature>
<evidence type="ECO:0000256" key="1">
    <source>
        <dbReference type="SAM" id="MobiDB-lite"/>
    </source>
</evidence>
<feature type="region of interest" description="Disordered" evidence="1">
    <location>
        <begin position="1"/>
        <end position="21"/>
    </location>
</feature>
<organism evidence="2 3">
    <name type="scientific">Hyaloscypha hepaticicola</name>
    <dbReference type="NCBI Taxonomy" id="2082293"/>
    <lineage>
        <taxon>Eukaryota</taxon>
        <taxon>Fungi</taxon>
        <taxon>Dikarya</taxon>
        <taxon>Ascomycota</taxon>
        <taxon>Pezizomycotina</taxon>
        <taxon>Leotiomycetes</taxon>
        <taxon>Helotiales</taxon>
        <taxon>Hyaloscyphaceae</taxon>
        <taxon>Hyaloscypha</taxon>
    </lineage>
</organism>
<gene>
    <name evidence="2" type="ORF">NA56DRAFT_702733</name>
</gene>
<evidence type="ECO:0000313" key="3">
    <source>
        <dbReference type="Proteomes" id="UP000235672"/>
    </source>
</evidence>
<dbReference type="AlphaFoldDB" id="A0A2J6Q811"/>
<proteinExistence type="predicted"/>